<evidence type="ECO:0000256" key="1">
    <source>
        <dbReference type="SAM" id="Phobius"/>
    </source>
</evidence>
<evidence type="ECO:0000313" key="2">
    <source>
        <dbReference type="EMBL" id="KYG34938.1"/>
    </source>
</evidence>
<dbReference type="EMBL" id="LTAO01000001">
    <property type="protein sequence ID" value="KYG34938.1"/>
    <property type="molecule type" value="Genomic_DNA"/>
</dbReference>
<keyword evidence="3" id="KW-1185">Reference proteome</keyword>
<organism evidence="2 3">
    <name type="scientific">Alkalihalobacillus trypoxylicola</name>
    <dbReference type="NCBI Taxonomy" id="519424"/>
    <lineage>
        <taxon>Bacteria</taxon>
        <taxon>Bacillati</taxon>
        <taxon>Bacillota</taxon>
        <taxon>Bacilli</taxon>
        <taxon>Bacillales</taxon>
        <taxon>Bacillaceae</taxon>
        <taxon>Alkalihalobacillus</taxon>
    </lineage>
</organism>
<feature type="transmembrane region" description="Helical" evidence="1">
    <location>
        <begin position="7"/>
        <end position="31"/>
    </location>
</feature>
<accession>A0A162F700</accession>
<sequence>MTKRNFYIILSFLLLNGIYLMLHFGHFFLVYLGISGFYPILLLNGVFLVSVSFFKHFPKILRTISNILALSFITIFLVCFMVVSLFGPTYLTLESKNGDLKVTVEYTDSSFLDIHLGMNLYETTGFFAHKLNEDKIDVMVIMNQADGRPSSFFLGLEGAYWTEDSQIHLPVWRNEVTLNVSRSSSITGGEPLHIQ</sequence>
<dbReference type="AlphaFoldDB" id="A0A162F700"/>
<protein>
    <submittedName>
        <fullName evidence="2">Uncharacterized protein</fullName>
    </submittedName>
</protein>
<proteinExistence type="predicted"/>
<feature type="transmembrane region" description="Helical" evidence="1">
    <location>
        <begin position="66"/>
        <end position="87"/>
    </location>
</feature>
<keyword evidence="1" id="KW-0472">Membrane</keyword>
<evidence type="ECO:0000313" key="3">
    <source>
        <dbReference type="Proteomes" id="UP000075806"/>
    </source>
</evidence>
<reference evidence="2" key="1">
    <citation type="submission" date="2016-02" db="EMBL/GenBank/DDBJ databases">
        <title>Genome sequence of Bacillus trypoxylicola KCTC 13244(T).</title>
        <authorList>
            <person name="Jeong H."/>
            <person name="Park S.-H."/>
            <person name="Choi S.-K."/>
        </authorList>
    </citation>
    <scope>NUCLEOTIDE SEQUENCE [LARGE SCALE GENOMIC DNA]</scope>
    <source>
        <strain evidence="2">KCTC 13244</strain>
    </source>
</reference>
<gene>
    <name evidence="2" type="ORF">AZF04_00985</name>
</gene>
<keyword evidence="1" id="KW-0812">Transmembrane</keyword>
<comment type="caution">
    <text evidence="2">The sequence shown here is derived from an EMBL/GenBank/DDBJ whole genome shotgun (WGS) entry which is preliminary data.</text>
</comment>
<name>A0A162F700_9BACI</name>
<dbReference type="Proteomes" id="UP000075806">
    <property type="component" value="Unassembled WGS sequence"/>
</dbReference>
<feature type="transmembrane region" description="Helical" evidence="1">
    <location>
        <begin position="37"/>
        <end position="54"/>
    </location>
</feature>
<keyword evidence="1" id="KW-1133">Transmembrane helix</keyword>